<sequence>MNKNLRKTICLSTTLAVVITLTSVVSDRQISASFSNSMIAKAATTSVNADALGPVTPKDVVYQILTDRFYNGDTSNDRPGGSTSDEFDGTDTDLNKYQGGDFQGVINKIPYLKTLGVTAVWISPPYENREGALNGEYTAYHGFHASDYFSTNKHFGTMLDFARLRDALHSNGMKLVIDFATNHSSAPTGTVISDGKVYEPNKDANGNYIFDSTTGEAVGRNLVADPMNDSKMFFHHNGNRADNETSYFQYQYKDLANLADFNHENPLTIKYLDKAYMFWKQKGIDGFRDDATLHQNPAFMANVSDMINSDSNGPITQFGEYFIGRPDAKYAHYASFPERTAINNLDFEFYQSVNTTFGNYTKTMKDFANMLVYTSSDYKNPEQAVTFIDNHDVSRFGRVQQDQRIFNEALVALLTARGIPNLYYGTEDQLQGKALGSDAGRVLMQAESNFSTTTTPFKVIQKLAQLRKDNNAIAYGNTTILYSDDNVLVEKRQFGNDVTIVAMNRSTTNSTTIGSSLATAMPDGTYSDYLGGLLGGKNISVSGGNIGSLTLNPSEVDVWQYNASDSTPRIGTVVSTRGRVGNQVYIYGENFDSSTTVTFNGVAAPVLSVSSDTLKVTVPSTTPGNATIKVTKGGVSSNTASYFILSGDQTQTIFHANATTNWGDSIYIVGNIPELGNWDVTKAMKLQDGMFCPSYPAFFLPVSVPKGTSFEFKFVKVDSTGKVYWEQGNNRTFTSTTDGEGVSDTPTYNITWQQ</sequence>
<accession>A0ACB5RFG8</accession>
<gene>
    <name evidence="1" type="primary">amyA_2</name>
    <name evidence="1" type="ORF">rsdtw13_30860</name>
</gene>
<comment type="caution">
    <text evidence="1">The sequence shown here is derived from an EMBL/GenBank/DDBJ whole genome shotgun (WGS) entry which is preliminary data.</text>
</comment>
<reference evidence="1" key="1">
    <citation type="journal article" date="2025" name="Int. J. Syst. Evol. Microbiol.">
        <title>Inconstantimicrobium mannanitabidum sp. nov., a novel member of the family Clostridiaceae isolated from anoxic soil under the treatment of reductive soil disinfestation.</title>
        <authorList>
            <person name="Ueki A."/>
            <person name="Tonouchi A."/>
            <person name="Honma S."/>
            <person name="Kaku N."/>
            <person name="Ueki K."/>
        </authorList>
    </citation>
    <scope>NUCLEOTIDE SEQUENCE</scope>
    <source>
        <strain evidence="1">TW13</strain>
    </source>
</reference>
<evidence type="ECO:0000313" key="1">
    <source>
        <dbReference type="EMBL" id="GKX67828.1"/>
    </source>
</evidence>
<proteinExistence type="predicted"/>
<keyword evidence="2" id="KW-1185">Reference proteome</keyword>
<protein>
    <submittedName>
        <fullName evidence="1">Cyclomaltodextrin glucanotransferase</fullName>
    </submittedName>
</protein>
<organism evidence="1 2">
    <name type="scientific">Inconstantimicrobium mannanitabidum</name>
    <dbReference type="NCBI Taxonomy" id="1604901"/>
    <lineage>
        <taxon>Bacteria</taxon>
        <taxon>Bacillati</taxon>
        <taxon>Bacillota</taxon>
        <taxon>Clostridia</taxon>
        <taxon>Eubacteriales</taxon>
        <taxon>Clostridiaceae</taxon>
        <taxon>Inconstantimicrobium</taxon>
    </lineage>
</organism>
<dbReference type="Proteomes" id="UP001058074">
    <property type="component" value="Unassembled WGS sequence"/>
</dbReference>
<name>A0ACB5RFG8_9CLOT</name>
<dbReference type="EMBL" id="BROD01000001">
    <property type="protein sequence ID" value="GKX67828.1"/>
    <property type="molecule type" value="Genomic_DNA"/>
</dbReference>
<evidence type="ECO:0000313" key="2">
    <source>
        <dbReference type="Proteomes" id="UP001058074"/>
    </source>
</evidence>